<dbReference type="Proteomes" id="UP001338125">
    <property type="component" value="Unassembled WGS sequence"/>
</dbReference>
<comment type="caution">
    <text evidence="1">The sequence shown here is derived from an EMBL/GenBank/DDBJ whole genome shotgun (WGS) entry which is preliminary data.</text>
</comment>
<accession>A0ABR0SE53</accession>
<name>A0ABR0SE53_9HYPO</name>
<keyword evidence="2" id="KW-1185">Reference proteome</keyword>
<reference evidence="1 2" key="1">
    <citation type="submission" date="2024-01" db="EMBL/GenBank/DDBJ databases">
        <title>Complete genome of Cladobotryum mycophilum ATHUM6906.</title>
        <authorList>
            <person name="Christinaki A.C."/>
            <person name="Myridakis A.I."/>
            <person name="Kouvelis V.N."/>
        </authorList>
    </citation>
    <scope>NUCLEOTIDE SEQUENCE [LARGE SCALE GENOMIC DNA]</scope>
    <source>
        <strain evidence="1 2">ATHUM6906</strain>
    </source>
</reference>
<evidence type="ECO:0000313" key="2">
    <source>
        <dbReference type="Proteomes" id="UP001338125"/>
    </source>
</evidence>
<proteinExistence type="predicted"/>
<dbReference type="EMBL" id="JAVFKD010000014">
    <property type="protein sequence ID" value="KAK5990050.1"/>
    <property type="molecule type" value="Genomic_DNA"/>
</dbReference>
<organism evidence="1 2">
    <name type="scientific">Cladobotryum mycophilum</name>
    <dbReference type="NCBI Taxonomy" id="491253"/>
    <lineage>
        <taxon>Eukaryota</taxon>
        <taxon>Fungi</taxon>
        <taxon>Dikarya</taxon>
        <taxon>Ascomycota</taxon>
        <taxon>Pezizomycotina</taxon>
        <taxon>Sordariomycetes</taxon>
        <taxon>Hypocreomycetidae</taxon>
        <taxon>Hypocreales</taxon>
        <taxon>Hypocreaceae</taxon>
        <taxon>Cladobotryum</taxon>
    </lineage>
</organism>
<evidence type="ECO:0000313" key="1">
    <source>
        <dbReference type="EMBL" id="KAK5990050.1"/>
    </source>
</evidence>
<protein>
    <submittedName>
        <fullName evidence="1">Uncharacterized protein</fullName>
    </submittedName>
</protein>
<gene>
    <name evidence="1" type="ORF">PT974_08313</name>
</gene>
<sequence>MPRVSRIDKAQAQAQAQAQTQAHVQRYNAAYTCKTSLRLHVLGNTKSVHNRRSGNELCRIISALVPENTILVFATLSAANIVTLQLYGSNCPGDAAWVT</sequence>